<accession>A0AA40ELG4</accession>
<sequence length="336" mass="36163">MFGSRALIFLCALTALAPSAQGWPLAWPRRSEHHVRGYGSGYPKPGGPGHPGKPSPPPTNPGDGPAPEDTSWKARNFKTISSIYNLTVFPNQLPIIMRGGSGVPPGLFNQNVTGRVDPVGDFVGFEDSIEYFFALSPLPLGNPAMAAITHIQITEFSTGCKDVASSVVYLYCSVVNPGAPNHGQPLAPLKQVAFWKFDEAGAVLKYDAWIPNLNSWVQATTAALVTNPFYQAASIAQVCSESQLRCTGPNKQWESVNECVQSLSAKTYGNYDAAWGDNVVCRSIHLVLTQVRPDIHCPHVGPTGGGKCIDVQYPTDYFSDESLYGEPAGQTFMCPS</sequence>
<proteinExistence type="predicted"/>
<feature type="signal peptide" evidence="2">
    <location>
        <begin position="1"/>
        <end position="22"/>
    </location>
</feature>
<keyword evidence="2" id="KW-0732">Signal</keyword>
<evidence type="ECO:0000313" key="3">
    <source>
        <dbReference type="EMBL" id="KAK0741503.1"/>
    </source>
</evidence>
<evidence type="ECO:0000313" key="4">
    <source>
        <dbReference type="Proteomes" id="UP001172155"/>
    </source>
</evidence>
<dbReference type="Proteomes" id="UP001172155">
    <property type="component" value="Unassembled WGS sequence"/>
</dbReference>
<feature type="chain" id="PRO_5041426170" evidence="2">
    <location>
        <begin position="23"/>
        <end position="336"/>
    </location>
</feature>
<dbReference type="AlphaFoldDB" id="A0AA40ELG4"/>
<evidence type="ECO:0000256" key="2">
    <source>
        <dbReference type="SAM" id="SignalP"/>
    </source>
</evidence>
<organism evidence="3 4">
    <name type="scientific">Schizothecium vesticola</name>
    <dbReference type="NCBI Taxonomy" id="314040"/>
    <lineage>
        <taxon>Eukaryota</taxon>
        <taxon>Fungi</taxon>
        <taxon>Dikarya</taxon>
        <taxon>Ascomycota</taxon>
        <taxon>Pezizomycotina</taxon>
        <taxon>Sordariomycetes</taxon>
        <taxon>Sordariomycetidae</taxon>
        <taxon>Sordariales</taxon>
        <taxon>Schizotheciaceae</taxon>
        <taxon>Schizothecium</taxon>
    </lineage>
</organism>
<gene>
    <name evidence="3" type="ORF">B0T18DRAFT_331287</name>
</gene>
<reference evidence="3" key="1">
    <citation type="submission" date="2023-06" db="EMBL/GenBank/DDBJ databases">
        <title>Genome-scale phylogeny and comparative genomics of the fungal order Sordariales.</title>
        <authorList>
            <consortium name="Lawrence Berkeley National Laboratory"/>
            <person name="Hensen N."/>
            <person name="Bonometti L."/>
            <person name="Westerberg I."/>
            <person name="Brannstrom I.O."/>
            <person name="Guillou S."/>
            <person name="Cros-Aarteil S."/>
            <person name="Calhoun S."/>
            <person name="Haridas S."/>
            <person name="Kuo A."/>
            <person name="Mondo S."/>
            <person name="Pangilinan J."/>
            <person name="Riley R."/>
            <person name="LaButti K."/>
            <person name="Andreopoulos B."/>
            <person name="Lipzen A."/>
            <person name="Chen C."/>
            <person name="Yanf M."/>
            <person name="Daum C."/>
            <person name="Ng V."/>
            <person name="Clum A."/>
            <person name="Steindorff A."/>
            <person name="Ohm R."/>
            <person name="Martin F."/>
            <person name="Silar P."/>
            <person name="Natvig D."/>
            <person name="Lalanne C."/>
            <person name="Gautier V."/>
            <person name="Ament-velasquez S.L."/>
            <person name="Kruys A."/>
            <person name="Hutchinson M.I."/>
            <person name="Powell A.J."/>
            <person name="Barry K."/>
            <person name="Miller A.N."/>
            <person name="Grigoriev I.V."/>
            <person name="Debuchy R."/>
            <person name="Gladieux P."/>
            <person name="Thoren M.H."/>
            <person name="Johannesson H."/>
        </authorList>
    </citation>
    <scope>NUCLEOTIDE SEQUENCE</scope>
    <source>
        <strain evidence="3">SMH3187-1</strain>
    </source>
</reference>
<evidence type="ECO:0000256" key="1">
    <source>
        <dbReference type="SAM" id="MobiDB-lite"/>
    </source>
</evidence>
<feature type="region of interest" description="Disordered" evidence="1">
    <location>
        <begin position="36"/>
        <end position="71"/>
    </location>
</feature>
<comment type="caution">
    <text evidence="3">The sequence shown here is derived from an EMBL/GenBank/DDBJ whole genome shotgun (WGS) entry which is preliminary data.</text>
</comment>
<dbReference type="EMBL" id="JAUKUD010000006">
    <property type="protein sequence ID" value="KAK0741503.1"/>
    <property type="molecule type" value="Genomic_DNA"/>
</dbReference>
<keyword evidence="4" id="KW-1185">Reference proteome</keyword>
<protein>
    <submittedName>
        <fullName evidence="3">Uncharacterized protein</fullName>
    </submittedName>
</protein>
<name>A0AA40ELG4_9PEZI</name>
<feature type="compositionally biased region" description="Pro residues" evidence="1">
    <location>
        <begin position="45"/>
        <end position="60"/>
    </location>
</feature>